<sequence>METCDQSSDTPNFSSSYQLHKIESFQQIMALIILRQHLLVCSIHLLWTTGLIAGKDVTQTDMIWEKEGKDATINCSHTMGAGYYQMYWYRLKPGETMTQMVFVYENKEPEYGADFKKEKYPVTKPDAHSGTLTLKSLVPGDKGVYFCAVSEHSDSDALHS</sequence>
<dbReference type="InterPro" id="IPR013783">
    <property type="entry name" value="Ig-like_fold"/>
</dbReference>
<accession>A0AA88LYI2</accession>
<dbReference type="InterPro" id="IPR013106">
    <property type="entry name" value="Ig_V-set"/>
</dbReference>
<dbReference type="Proteomes" id="UP001187415">
    <property type="component" value="Unassembled WGS sequence"/>
</dbReference>
<comment type="caution">
    <text evidence="4">The sequence shown here is derived from an EMBL/GenBank/DDBJ whole genome shotgun (WGS) entry which is preliminary data.</text>
</comment>
<name>A0AA88LYI2_CHASR</name>
<feature type="domain" description="Ig-like" evidence="3">
    <location>
        <begin position="67"/>
        <end position="160"/>
    </location>
</feature>
<dbReference type="AlphaFoldDB" id="A0AA88LYI2"/>
<dbReference type="GO" id="GO:0005886">
    <property type="term" value="C:plasma membrane"/>
    <property type="evidence" value="ECO:0007669"/>
    <property type="project" value="TreeGrafter"/>
</dbReference>
<keyword evidence="2" id="KW-0391">Immunity</keyword>
<dbReference type="PANTHER" id="PTHR23268">
    <property type="entry name" value="T-CELL RECEPTOR BETA CHAIN"/>
    <property type="match status" value="1"/>
</dbReference>
<dbReference type="SUPFAM" id="SSF48726">
    <property type="entry name" value="Immunoglobulin"/>
    <property type="match status" value="1"/>
</dbReference>
<dbReference type="GO" id="GO:0007166">
    <property type="term" value="P:cell surface receptor signaling pathway"/>
    <property type="evidence" value="ECO:0007669"/>
    <property type="project" value="TreeGrafter"/>
</dbReference>
<gene>
    <name evidence="4" type="ORF">Q5P01_020866</name>
</gene>
<dbReference type="PROSITE" id="PS50835">
    <property type="entry name" value="IG_LIKE"/>
    <property type="match status" value="1"/>
</dbReference>
<evidence type="ECO:0000259" key="3">
    <source>
        <dbReference type="PROSITE" id="PS50835"/>
    </source>
</evidence>
<dbReference type="SMART" id="SM00408">
    <property type="entry name" value="IGc2"/>
    <property type="match status" value="1"/>
</dbReference>
<dbReference type="InterPro" id="IPR007110">
    <property type="entry name" value="Ig-like_dom"/>
</dbReference>
<evidence type="ECO:0000313" key="4">
    <source>
        <dbReference type="EMBL" id="KAK2826652.1"/>
    </source>
</evidence>
<dbReference type="InterPro" id="IPR003598">
    <property type="entry name" value="Ig_sub2"/>
</dbReference>
<dbReference type="SMART" id="SM00406">
    <property type="entry name" value="IGv"/>
    <property type="match status" value="1"/>
</dbReference>
<organism evidence="4 5">
    <name type="scientific">Channa striata</name>
    <name type="common">Snakehead murrel</name>
    <name type="synonym">Ophicephalus striatus</name>
    <dbReference type="NCBI Taxonomy" id="64152"/>
    <lineage>
        <taxon>Eukaryota</taxon>
        <taxon>Metazoa</taxon>
        <taxon>Chordata</taxon>
        <taxon>Craniata</taxon>
        <taxon>Vertebrata</taxon>
        <taxon>Euteleostomi</taxon>
        <taxon>Actinopterygii</taxon>
        <taxon>Neopterygii</taxon>
        <taxon>Teleostei</taxon>
        <taxon>Neoteleostei</taxon>
        <taxon>Acanthomorphata</taxon>
        <taxon>Anabantaria</taxon>
        <taxon>Anabantiformes</taxon>
        <taxon>Channoidei</taxon>
        <taxon>Channidae</taxon>
        <taxon>Channa</taxon>
    </lineage>
</organism>
<protein>
    <recommendedName>
        <fullName evidence="3">Ig-like domain-containing protein</fullName>
    </recommendedName>
</protein>
<dbReference type="PANTHER" id="PTHR23268:SF102">
    <property type="entry name" value="IMMUNOGLOBULIN V-SET DOMAIN-CONTAINING PROTEIN"/>
    <property type="match status" value="1"/>
</dbReference>
<evidence type="ECO:0000256" key="1">
    <source>
        <dbReference type="ARBA" id="ARBA00022729"/>
    </source>
</evidence>
<dbReference type="GO" id="GO:0002376">
    <property type="term" value="P:immune system process"/>
    <property type="evidence" value="ECO:0007669"/>
    <property type="project" value="UniProtKB-KW"/>
</dbReference>
<reference evidence="4" key="1">
    <citation type="submission" date="2023-07" db="EMBL/GenBank/DDBJ databases">
        <title>Chromosome-level Genome Assembly of Striped Snakehead (Channa striata).</title>
        <authorList>
            <person name="Liu H."/>
        </authorList>
    </citation>
    <scope>NUCLEOTIDE SEQUENCE</scope>
    <source>
        <strain evidence="4">Gz</strain>
        <tissue evidence="4">Muscle</tissue>
    </source>
</reference>
<dbReference type="Pfam" id="PF07686">
    <property type="entry name" value="V-set"/>
    <property type="match status" value="1"/>
</dbReference>
<evidence type="ECO:0000256" key="2">
    <source>
        <dbReference type="ARBA" id="ARBA00022859"/>
    </source>
</evidence>
<keyword evidence="5" id="KW-1185">Reference proteome</keyword>
<dbReference type="Gene3D" id="2.60.40.10">
    <property type="entry name" value="Immunoglobulins"/>
    <property type="match status" value="1"/>
</dbReference>
<dbReference type="EMBL" id="JAUPFM010000016">
    <property type="protein sequence ID" value="KAK2826652.1"/>
    <property type="molecule type" value="Genomic_DNA"/>
</dbReference>
<dbReference type="InterPro" id="IPR036179">
    <property type="entry name" value="Ig-like_dom_sf"/>
</dbReference>
<keyword evidence="1" id="KW-0732">Signal</keyword>
<dbReference type="InterPro" id="IPR050413">
    <property type="entry name" value="TCR_beta_variable"/>
</dbReference>
<evidence type="ECO:0000313" key="5">
    <source>
        <dbReference type="Proteomes" id="UP001187415"/>
    </source>
</evidence>
<proteinExistence type="predicted"/>